<gene>
    <name evidence="2" type="ordered locus">Tpen_1402</name>
</gene>
<dbReference type="AlphaFoldDB" id="A1S019"/>
<dbReference type="KEGG" id="tpe:Tpen_1402"/>
<evidence type="ECO:0000313" key="2">
    <source>
        <dbReference type="EMBL" id="ABL78799.1"/>
    </source>
</evidence>
<proteinExistence type="predicted"/>
<dbReference type="EnsemblBacteria" id="ABL78799">
    <property type="protein sequence ID" value="ABL78799"/>
    <property type="gene ID" value="Tpen_1402"/>
</dbReference>
<dbReference type="HOGENOM" id="CLU_505909_0_0_2"/>
<protein>
    <recommendedName>
        <fullName evidence="4">CARDB domain-containing protein</fullName>
    </recommendedName>
</protein>
<evidence type="ECO:0008006" key="4">
    <source>
        <dbReference type="Google" id="ProtNLM"/>
    </source>
</evidence>
<feature type="transmembrane region" description="Helical" evidence="1">
    <location>
        <begin position="499"/>
        <end position="517"/>
    </location>
</feature>
<organism evidence="2 3">
    <name type="scientific">Thermofilum pendens (strain DSM 2475 / Hrk 5)</name>
    <dbReference type="NCBI Taxonomy" id="368408"/>
    <lineage>
        <taxon>Archaea</taxon>
        <taxon>Thermoproteota</taxon>
        <taxon>Thermoprotei</taxon>
        <taxon>Thermofilales</taxon>
        <taxon>Thermofilaceae</taxon>
        <taxon>Thermofilum</taxon>
    </lineage>
</organism>
<evidence type="ECO:0000256" key="1">
    <source>
        <dbReference type="SAM" id="Phobius"/>
    </source>
</evidence>
<sequence length="522" mass="54241">MPPIKAERMKTGPVLLLIAVTVAATLVGAGPVTVSPSGSARAYAFVLEDVSVLDSGVPSGVVQVSVSYYGAYTLLGASLGLTARCGGAEVSAGSVDVGSWRPGTVKTARFTLNTSSLGSECTLRVSVSWGDSWDDAQKTYTGLGGSTSLEYSFTACWGERVSVGVRPQMVYSSTVNPVLLVVENSGRTALRQVEVYVAPQGSVLLNASVPTVFELGDLKPGERRVVPLSVVPQSPFPSFSVTVSYLDCSGSKKSVAQQVYLYAAAGQSIVVVPDPPVLVAGQASNVSLRVVNAGGVAVKGLSLVLGVQKSPLSVSPSFLVVGDLGPGESRSVPVTVLVPATASSSESVAYQALYSVEGGGLATSGGSFTFYVAQRSSVSITSVDVVPQSPEVGSNVIFAVSLVDDGTFPVYAVNVSAYASRGLSPLRSTYAYLGQLNPQVLTTVPFSFRAVEEGMQEVRFVVTYRDAYGYSRSAERTVYVNVARQQPSRQAQGGSANPYVYLAAVAVALLLAAAYAARKRRG</sequence>
<keyword evidence="1" id="KW-0812">Transmembrane</keyword>
<keyword evidence="1" id="KW-0472">Membrane</keyword>
<dbReference type="EMBL" id="CP000505">
    <property type="protein sequence ID" value="ABL78799.1"/>
    <property type="molecule type" value="Genomic_DNA"/>
</dbReference>
<dbReference type="PANTHER" id="PTHR35902:SF6">
    <property type="entry name" value="CONSERVED WITHIN P. AEROPHILUM"/>
    <property type="match status" value="1"/>
</dbReference>
<dbReference type="STRING" id="368408.Tpen_1402"/>
<accession>A1S019</accession>
<dbReference type="Proteomes" id="UP000000641">
    <property type="component" value="Chromosome"/>
</dbReference>
<dbReference type="eggNOG" id="arCOG02090">
    <property type="taxonomic scope" value="Archaea"/>
</dbReference>
<keyword evidence="1" id="KW-1133">Transmembrane helix</keyword>
<keyword evidence="3" id="KW-1185">Reference proteome</keyword>
<reference evidence="3" key="1">
    <citation type="journal article" date="2008" name="J. Bacteriol.">
        <title>Genome sequence of Thermofilum pendens reveals an exceptional loss of biosynthetic pathways without genome reduction.</title>
        <authorList>
            <person name="Anderson I."/>
            <person name="Rodriguez J."/>
            <person name="Susanti D."/>
            <person name="Porat I."/>
            <person name="Reich C."/>
            <person name="Ulrich L.E."/>
            <person name="Elkins J.G."/>
            <person name="Mavromatis K."/>
            <person name="Lykidis A."/>
            <person name="Kim E."/>
            <person name="Thompson L.S."/>
            <person name="Nolan M."/>
            <person name="Land M."/>
            <person name="Copeland A."/>
            <person name="Lapidus A."/>
            <person name="Lucas S."/>
            <person name="Detter C."/>
            <person name="Zhulin I.B."/>
            <person name="Olsen G.J."/>
            <person name="Whitman W."/>
            <person name="Mukhopadhyay B."/>
            <person name="Bristow J."/>
            <person name="Kyrpides N."/>
        </authorList>
    </citation>
    <scope>NUCLEOTIDE SEQUENCE [LARGE SCALE GENOMIC DNA]</scope>
    <source>
        <strain evidence="3">DSM 2475 / Hrk 5</strain>
    </source>
</reference>
<dbReference type="PANTHER" id="PTHR35902">
    <property type="entry name" value="S-LAYER DOMAIN-LIKE PROTEIN-RELATED"/>
    <property type="match status" value="1"/>
</dbReference>
<evidence type="ECO:0000313" key="3">
    <source>
        <dbReference type="Proteomes" id="UP000000641"/>
    </source>
</evidence>
<name>A1S019_THEPD</name>